<proteinExistence type="predicted"/>
<accession>A0A8T0G8Z3</accession>
<gene>
    <name evidence="1" type="ORF">KC19_12G154400</name>
</gene>
<comment type="caution">
    <text evidence="1">The sequence shown here is derived from an EMBL/GenBank/DDBJ whole genome shotgun (WGS) entry which is preliminary data.</text>
</comment>
<dbReference type="Proteomes" id="UP000822688">
    <property type="component" value="Chromosome 12"/>
</dbReference>
<dbReference type="EMBL" id="CM026433">
    <property type="protein sequence ID" value="KAG0555235.1"/>
    <property type="molecule type" value="Genomic_DNA"/>
</dbReference>
<organism evidence="1 2">
    <name type="scientific">Ceratodon purpureus</name>
    <name type="common">Fire moss</name>
    <name type="synonym">Dicranum purpureum</name>
    <dbReference type="NCBI Taxonomy" id="3225"/>
    <lineage>
        <taxon>Eukaryota</taxon>
        <taxon>Viridiplantae</taxon>
        <taxon>Streptophyta</taxon>
        <taxon>Embryophyta</taxon>
        <taxon>Bryophyta</taxon>
        <taxon>Bryophytina</taxon>
        <taxon>Bryopsida</taxon>
        <taxon>Dicranidae</taxon>
        <taxon>Pseudoditrichales</taxon>
        <taxon>Ditrichaceae</taxon>
        <taxon>Ceratodon</taxon>
    </lineage>
</organism>
<protein>
    <submittedName>
        <fullName evidence="1">Uncharacterized protein</fullName>
    </submittedName>
</protein>
<reference evidence="1" key="1">
    <citation type="submission" date="2020-06" db="EMBL/GenBank/DDBJ databases">
        <title>WGS assembly of Ceratodon purpureus strain R40.</title>
        <authorList>
            <person name="Carey S.B."/>
            <person name="Jenkins J."/>
            <person name="Shu S."/>
            <person name="Lovell J.T."/>
            <person name="Sreedasyam A."/>
            <person name="Maumus F."/>
            <person name="Tiley G.P."/>
            <person name="Fernandez-Pozo N."/>
            <person name="Barry K."/>
            <person name="Chen C."/>
            <person name="Wang M."/>
            <person name="Lipzen A."/>
            <person name="Daum C."/>
            <person name="Saski C.A."/>
            <person name="Payton A.C."/>
            <person name="Mcbreen J.C."/>
            <person name="Conrad R.E."/>
            <person name="Kollar L.M."/>
            <person name="Olsson S."/>
            <person name="Huttunen S."/>
            <person name="Landis J.B."/>
            <person name="Wickett N.J."/>
            <person name="Johnson M.G."/>
            <person name="Rensing S.A."/>
            <person name="Grimwood J."/>
            <person name="Schmutz J."/>
            <person name="Mcdaniel S.F."/>
        </authorList>
    </citation>
    <scope>NUCLEOTIDE SEQUENCE</scope>
    <source>
        <strain evidence="1">R40</strain>
    </source>
</reference>
<keyword evidence="2" id="KW-1185">Reference proteome</keyword>
<evidence type="ECO:0000313" key="1">
    <source>
        <dbReference type="EMBL" id="KAG0555235.1"/>
    </source>
</evidence>
<sequence length="174" mass="19767">MEACLRNLSLPLNSLSPKMSQGHQAYHQCGLLMIHMKVEGGRMEACLCNLSLRLNSLSPKVLQGHQAYHQCCLLMRHTRRKGGRKEAGAVACLHILSLHINQLKVSCVHLSCRNIAIVFLSVFLDTLLSFRYFTEQTSPYNCVCFHCDVLWLCPFILQILLITIRANSRLLILF</sequence>
<evidence type="ECO:0000313" key="2">
    <source>
        <dbReference type="Proteomes" id="UP000822688"/>
    </source>
</evidence>
<dbReference type="AlphaFoldDB" id="A0A8T0G8Z3"/>
<name>A0A8T0G8Z3_CERPU</name>